<sequence length="153" mass="17476">MRTSFRRIVASVSRFFPVFVPFSCSVEIFCQTSIIVALCITTCVQSVHLVSSILYSLLSSPHIQCILMCVRLVPCELLSLSNMQCILKHNQLPILPKQLFVHPPNFSPQIIRVTFSVHFSLAFDFVQSRSNRFRVPNHTDRFRTAENIGQEFG</sequence>
<name>A0A8D9AWK1_9HEMI</name>
<proteinExistence type="predicted"/>
<evidence type="ECO:0000313" key="1">
    <source>
        <dbReference type="EMBL" id="CAG6773795.1"/>
    </source>
</evidence>
<dbReference type="EMBL" id="HBUF01592525">
    <property type="protein sequence ID" value="CAG6773795.1"/>
    <property type="molecule type" value="Transcribed_RNA"/>
</dbReference>
<dbReference type="AlphaFoldDB" id="A0A8D9AWK1"/>
<protein>
    <submittedName>
        <fullName evidence="1">Uncharacterized protein</fullName>
    </submittedName>
</protein>
<accession>A0A8D9AWK1</accession>
<reference evidence="1" key="1">
    <citation type="submission" date="2021-05" db="EMBL/GenBank/DDBJ databases">
        <authorList>
            <person name="Alioto T."/>
            <person name="Alioto T."/>
            <person name="Gomez Garrido J."/>
        </authorList>
    </citation>
    <scope>NUCLEOTIDE SEQUENCE</scope>
</reference>
<organism evidence="1">
    <name type="scientific">Cacopsylla melanoneura</name>
    <dbReference type="NCBI Taxonomy" id="428564"/>
    <lineage>
        <taxon>Eukaryota</taxon>
        <taxon>Metazoa</taxon>
        <taxon>Ecdysozoa</taxon>
        <taxon>Arthropoda</taxon>
        <taxon>Hexapoda</taxon>
        <taxon>Insecta</taxon>
        <taxon>Pterygota</taxon>
        <taxon>Neoptera</taxon>
        <taxon>Paraneoptera</taxon>
        <taxon>Hemiptera</taxon>
        <taxon>Sternorrhyncha</taxon>
        <taxon>Psylloidea</taxon>
        <taxon>Psyllidae</taxon>
        <taxon>Psyllinae</taxon>
        <taxon>Cacopsylla</taxon>
    </lineage>
</organism>